<protein>
    <recommendedName>
        <fullName evidence="4">Zn(2)-C6 fungal-type domain-containing protein</fullName>
    </recommendedName>
</protein>
<reference evidence="6" key="1">
    <citation type="submission" date="2019-06" db="EMBL/GenBank/DDBJ databases">
        <authorList>
            <person name="Broberg M."/>
        </authorList>
    </citation>
    <scope>NUCLEOTIDE SEQUENCE [LARGE SCALE GENOMIC DNA]</scope>
</reference>
<evidence type="ECO:0000256" key="1">
    <source>
        <dbReference type="ARBA" id="ARBA00022723"/>
    </source>
</evidence>
<feature type="compositionally biased region" description="Polar residues" evidence="3">
    <location>
        <begin position="23"/>
        <end position="41"/>
    </location>
</feature>
<feature type="compositionally biased region" description="Polar residues" evidence="3">
    <location>
        <begin position="678"/>
        <end position="690"/>
    </location>
</feature>
<dbReference type="Proteomes" id="UP000754883">
    <property type="component" value="Unassembled WGS sequence"/>
</dbReference>
<keyword evidence="6" id="KW-1185">Reference proteome</keyword>
<dbReference type="PROSITE" id="PS00463">
    <property type="entry name" value="ZN2_CY6_FUNGAL_1"/>
    <property type="match status" value="1"/>
</dbReference>
<evidence type="ECO:0000256" key="3">
    <source>
        <dbReference type="SAM" id="MobiDB-lite"/>
    </source>
</evidence>
<dbReference type="SUPFAM" id="SSF57701">
    <property type="entry name" value="Zn2/Cys6 DNA-binding domain"/>
    <property type="match status" value="1"/>
</dbReference>
<name>A0A9N9UBS8_9HYPO</name>
<accession>A0A9N9UBS8</accession>
<dbReference type="PROSITE" id="PS50048">
    <property type="entry name" value="ZN2_CY6_FUNGAL_2"/>
    <property type="match status" value="1"/>
</dbReference>
<dbReference type="OrthoDB" id="5121955at2759"/>
<dbReference type="InterPro" id="IPR052761">
    <property type="entry name" value="Fungal_Detox/Toxin_TFs"/>
</dbReference>
<feature type="region of interest" description="Disordered" evidence="3">
    <location>
        <begin position="671"/>
        <end position="693"/>
    </location>
</feature>
<gene>
    <name evidence="5" type="ORF">CBYS24578_00007722</name>
</gene>
<dbReference type="GO" id="GO:0003677">
    <property type="term" value="F:DNA binding"/>
    <property type="evidence" value="ECO:0007669"/>
    <property type="project" value="InterPro"/>
</dbReference>
<evidence type="ECO:0000313" key="5">
    <source>
        <dbReference type="EMBL" id="CAG9986528.1"/>
    </source>
</evidence>
<comment type="caution">
    <text evidence="5">The sequence shown here is derived from an EMBL/GenBank/DDBJ whole genome shotgun (WGS) entry which is preliminary data.</text>
</comment>
<dbReference type="PANTHER" id="PTHR47425">
    <property type="entry name" value="FARB-RELATED"/>
    <property type="match status" value="1"/>
</dbReference>
<dbReference type="CDD" id="cd12148">
    <property type="entry name" value="fungal_TF_MHR"/>
    <property type="match status" value="1"/>
</dbReference>
<keyword evidence="1" id="KW-0479">Metal-binding</keyword>
<proteinExistence type="predicted"/>
<dbReference type="GO" id="GO:0000981">
    <property type="term" value="F:DNA-binding transcription factor activity, RNA polymerase II-specific"/>
    <property type="evidence" value="ECO:0007669"/>
    <property type="project" value="InterPro"/>
</dbReference>
<dbReference type="InterPro" id="IPR007219">
    <property type="entry name" value="XnlR_reg_dom"/>
</dbReference>
<dbReference type="SMART" id="SM00066">
    <property type="entry name" value="GAL4"/>
    <property type="match status" value="1"/>
</dbReference>
<dbReference type="EMBL" id="CABFNO020001405">
    <property type="protein sequence ID" value="CAG9986528.1"/>
    <property type="molecule type" value="Genomic_DNA"/>
</dbReference>
<evidence type="ECO:0000256" key="2">
    <source>
        <dbReference type="ARBA" id="ARBA00023242"/>
    </source>
</evidence>
<dbReference type="Gene3D" id="4.10.240.10">
    <property type="entry name" value="Zn(2)-C6 fungal-type DNA-binding domain"/>
    <property type="match status" value="1"/>
</dbReference>
<evidence type="ECO:0000259" key="4">
    <source>
        <dbReference type="PROSITE" id="PS50048"/>
    </source>
</evidence>
<dbReference type="PANTHER" id="PTHR47425:SF2">
    <property type="entry name" value="FARB-RELATED"/>
    <property type="match status" value="1"/>
</dbReference>
<feature type="region of interest" description="Disordered" evidence="3">
    <location>
        <begin position="23"/>
        <end position="44"/>
    </location>
</feature>
<dbReference type="InterPro" id="IPR036864">
    <property type="entry name" value="Zn2-C6_fun-type_DNA-bd_sf"/>
</dbReference>
<dbReference type="Pfam" id="PF00172">
    <property type="entry name" value="Zn_clus"/>
    <property type="match status" value="1"/>
</dbReference>
<sequence length="775" mass="86935">MYKSSDPVEAYAPNHARYPSAVEQSALTSKGSHDPMSTSYHSKLGRRQRARQACLTCRARKIRCDVCFSGVPCLNCKLDSQECVVKPRIRKWATIQSSESQKSAEAGDCEGPHDVSPAIMSPSHYLPDLIEDFVTSGDQSGATVDIDTTPTSTSLHKHSAKTCFSTSSATIEATFRENEPDSAPEDSADAICDLRHELSKLEENRTKPKATSSQSSAGFLLASFYHFVKLPTFTKMDPDAAQFLEKRGCLHLPAPPILEEIIQSYFLYFHPLVPLLVEQAFWEAYDGHGSADPLARAIPLFILQAMLFVSCPYVSLESLDRLGFRTVKEARAEFYSRAKTLFDLQIDLDDRARSQGALMLTYRTTEFNDRSATYWLGISIHYAKNIEAYCYDENLDLSLKRLWWCCVLRDRVLALALRQAPLISPEAVDFSHGGFVFGDFAHEVRSSRVYGAPVKKVLVQVAIVLCDLGMILNDVPLEHHSTTGRMKNKLRPDQIKALLSKLDNWYQNTYVELRTASLSAGAHDSIILFSNVLYTYYYAAKALLYNYILLGTVSSNDAISPNHDRTRLEAQGNLSRCVRGIAENLMELKNFGLVKYLPITFISFAATPLVWDLLQAQMLNFDDRAQGLKKDLKTHLDVMGGFNDLYENAESTVRCVKHIVEHVKTQEPLPQPKVFAQGSPQTGLDSQTQPRGGRVTSWKDFVVEDPQRYLRIVLTVEYSLAHGHCPSEADFPQSLRMPQHGITTHSWEELGSSVDPDWFNEAFDDIITSYSDPNA</sequence>
<dbReference type="GO" id="GO:0006351">
    <property type="term" value="P:DNA-templated transcription"/>
    <property type="evidence" value="ECO:0007669"/>
    <property type="project" value="InterPro"/>
</dbReference>
<dbReference type="Pfam" id="PF04082">
    <property type="entry name" value="Fungal_trans"/>
    <property type="match status" value="1"/>
</dbReference>
<feature type="domain" description="Zn(2)-C6 fungal-type" evidence="4">
    <location>
        <begin position="53"/>
        <end position="85"/>
    </location>
</feature>
<reference evidence="5 6" key="2">
    <citation type="submission" date="2021-10" db="EMBL/GenBank/DDBJ databases">
        <authorList>
            <person name="Piombo E."/>
        </authorList>
    </citation>
    <scope>NUCLEOTIDE SEQUENCE [LARGE SCALE GENOMIC DNA]</scope>
</reference>
<organism evidence="5 6">
    <name type="scientific">Clonostachys byssicola</name>
    <dbReference type="NCBI Taxonomy" id="160290"/>
    <lineage>
        <taxon>Eukaryota</taxon>
        <taxon>Fungi</taxon>
        <taxon>Dikarya</taxon>
        <taxon>Ascomycota</taxon>
        <taxon>Pezizomycotina</taxon>
        <taxon>Sordariomycetes</taxon>
        <taxon>Hypocreomycetidae</taxon>
        <taxon>Hypocreales</taxon>
        <taxon>Bionectriaceae</taxon>
        <taxon>Clonostachys</taxon>
    </lineage>
</organism>
<keyword evidence="2" id="KW-0539">Nucleus</keyword>
<dbReference type="GO" id="GO:0008270">
    <property type="term" value="F:zinc ion binding"/>
    <property type="evidence" value="ECO:0007669"/>
    <property type="project" value="InterPro"/>
</dbReference>
<dbReference type="InterPro" id="IPR001138">
    <property type="entry name" value="Zn2Cys6_DnaBD"/>
</dbReference>
<evidence type="ECO:0000313" key="6">
    <source>
        <dbReference type="Proteomes" id="UP000754883"/>
    </source>
</evidence>
<dbReference type="AlphaFoldDB" id="A0A9N9UBS8"/>
<dbReference type="CDD" id="cd00067">
    <property type="entry name" value="GAL4"/>
    <property type="match status" value="1"/>
</dbReference>